<dbReference type="AlphaFoldDB" id="A0A3G1KPS9"/>
<dbReference type="OrthoDB" id="2973180at2"/>
<sequence length="84" mass="10144">MRAQKKAVLVKKRSQLFKENYINEVRGYLKQKFGFKPHDVEKMINKFENLMKKDSTFVFHYDSHYWAQFIAESVNVDTKNRILV</sequence>
<dbReference type="EMBL" id="CP017634">
    <property type="protein sequence ID" value="ATW24474.1"/>
    <property type="molecule type" value="Genomic_DNA"/>
</dbReference>
<reference evidence="1 2" key="1">
    <citation type="submission" date="2016-10" db="EMBL/GenBank/DDBJ databases">
        <title>Complete Genome Sequence of Peptococcaceae strain DCMF.</title>
        <authorList>
            <person name="Edwards R.J."/>
            <person name="Holland S.I."/>
            <person name="Deshpande N.P."/>
            <person name="Wong Y.K."/>
            <person name="Ertan H."/>
            <person name="Manefield M."/>
            <person name="Russell T.L."/>
            <person name="Lee M.J."/>
        </authorList>
    </citation>
    <scope>NUCLEOTIDE SEQUENCE [LARGE SCALE GENOMIC DNA]</scope>
    <source>
        <strain evidence="1 2">DCMF</strain>
    </source>
</reference>
<gene>
    <name evidence="1" type="ORF">DCMF_06500</name>
</gene>
<dbReference type="RefSeq" id="WP_148133672.1">
    <property type="nucleotide sequence ID" value="NZ_CP017634.1"/>
</dbReference>
<keyword evidence="2" id="KW-1185">Reference proteome</keyword>
<accession>A0A3G1KPS9</accession>
<evidence type="ECO:0000313" key="1">
    <source>
        <dbReference type="EMBL" id="ATW24474.1"/>
    </source>
</evidence>
<organism evidence="1 2">
    <name type="scientific">Formimonas warabiya</name>
    <dbReference type="NCBI Taxonomy" id="1761012"/>
    <lineage>
        <taxon>Bacteria</taxon>
        <taxon>Bacillati</taxon>
        <taxon>Bacillota</taxon>
        <taxon>Clostridia</taxon>
        <taxon>Eubacteriales</taxon>
        <taxon>Peptococcaceae</taxon>
        <taxon>Candidatus Formimonas</taxon>
    </lineage>
</organism>
<proteinExistence type="predicted"/>
<dbReference type="Proteomes" id="UP000323521">
    <property type="component" value="Chromosome"/>
</dbReference>
<evidence type="ECO:0000313" key="2">
    <source>
        <dbReference type="Proteomes" id="UP000323521"/>
    </source>
</evidence>
<dbReference type="KEGG" id="fwa:DCMF_06500"/>
<protein>
    <submittedName>
        <fullName evidence="1">Uncharacterized protein</fullName>
    </submittedName>
</protein>
<name>A0A3G1KPS9_FORW1</name>